<name>A0AAD6C432_9EURO</name>
<keyword evidence="3" id="KW-1185">Reference proteome</keyword>
<reference evidence="2" key="2">
    <citation type="journal article" date="2023" name="IMA Fungus">
        <title>Comparative genomic study of the Penicillium genus elucidates a diverse pangenome and 15 lateral gene transfer events.</title>
        <authorList>
            <person name="Petersen C."/>
            <person name="Sorensen T."/>
            <person name="Nielsen M.R."/>
            <person name="Sondergaard T.E."/>
            <person name="Sorensen J.L."/>
            <person name="Fitzpatrick D.A."/>
            <person name="Frisvad J.C."/>
            <person name="Nielsen K.L."/>
        </authorList>
    </citation>
    <scope>NUCLEOTIDE SEQUENCE</scope>
    <source>
        <strain evidence="2">IBT 16125</strain>
    </source>
</reference>
<comment type="caution">
    <text evidence="2">The sequence shown here is derived from an EMBL/GenBank/DDBJ whole genome shotgun (WGS) entry which is preliminary data.</text>
</comment>
<organism evidence="2 3">
    <name type="scientific">Penicillium daleae</name>
    <dbReference type="NCBI Taxonomy" id="63821"/>
    <lineage>
        <taxon>Eukaryota</taxon>
        <taxon>Fungi</taxon>
        <taxon>Dikarya</taxon>
        <taxon>Ascomycota</taxon>
        <taxon>Pezizomycotina</taxon>
        <taxon>Eurotiomycetes</taxon>
        <taxon>Eurotiomycetidae</taxon>
        <taxon>Eurotiales</taxon>
        <taxon>Aspergillaceae</taxon>
        <taxon>Penicillium</taxon>
    </lineage>
</organism>
<feature type="region of interest" description="Disordered" evidence="1">
    <location>
        <begin position="191"/>
        <end position="221"/>
    </location>
</feature>
<feature type="compositionally biased region" description="Basic and acidic residues" evidence="1">
    <location>
        <begin position="191"/>
        <end position="201"/>
    </location>
</feature>
<proteinExistence type="predicted"/>
<accession>A0AAD6C432</accession>
<dbReference type="Proteomes" id="UP001213681">
    <property type="component" value="Unassembled WGS sequence"/>
</dbReference>
<dbReference type="RefSeq" id="XP_056764476.1">
    <property type="nucleotide sequence ID" value="XM_056911650.1"/>
</dbReference>
<dbReference type="EMBL" id="JAPVEA010000007">
    <property type="protein sequence ID" value="KAJ5444396.1"/>
    <property type="molecule type" value="Genomic_DNA"/>
</dbReference>
<dbReference type="GeneID" id="81601893"/>
<dbReference type="AlphaFoldDB" id="A0AAD6C432"/>
<gene>
    <name evidence="2" type="ORF">N7458_008268</name>
</gene>
<evidence type="ECO:0000313" key="2">
    <source>
        <dbReference type="EMBL" id="KAJ5444396.1"/>
    </source>
</evidence>
<protein>
    <submittedName>
        <fullName evidence="2">Uncharacterized protein</fullName>
    </submittedName>
</protein>
<reference evidence="2" key="1">
    <citation type="submission" date="2022-12" db="EMBL/GenBank/DDBJ databases">
        <authorList>
            <person name="Petersen C."/>
        </authorList>
    </citation>
    <scope>NUCLEOTIDE SEQUENCE</scope>
    <source>
        <strain evidence="2">IBT 16125</strain>
    </source>
</reference>
<sequence>MTNSEMDEVKADLKLKGKINFISWKREFERAAKANDTFEYLTGEEVVPSKPRKEDYFAKPGDADIRRSTRTKKISTLIVDDGDETDNAQAVLITTNNSLRWQIDYNEHKNAKEKMKLASKLLDNLKTVKYNMTDDIFATALLYGLPPSYRAFKEKYDWIRLTKPDDPPDLDYLYKRLHIEEVQQLRMKEERRARERAKKETSGNIGNRGYSGRSKPSREDKSYLKCTYPDYGRTGYTEETC</sequence>
<evidence type="ECO:0000313" key="3">
    <source>
        <dbReference type="Proteomes" id="UP001213681"/>
    </source>
</evidence>
<evidence type="ECO:0000256" key="1">
    <source>
        <dbReference type="SAM" id="MobiDB-lite"/>
    </source>
</evidence>